<dbReference type="RefSeq" id="WP_039220172.1">
    <property type="nucleotide sequence ID" value="NZ_JWLW01000017.1"/>
</dbReference>
<evidence type="ECO:0008006" key="5">
    <source>
        <dbReference type="Google" id="ProtNLM"/>
    </source>
</evidence>
<proteinExistence type="predicted"/>
<gene>
    <name evidence="3" type="ORF">RJ41_10260</name>
</gene>
<evidence type="ECO:0000256" key="1">
    <source>
        <dbReference type="SAM" id="Phobius"/>
    </source>
</evidence>
<feature type="chain" id="PRO_5002084870" description="DUF3466 family protein" evidence="2">
    <location>
        <begin position="22"/>
        <end position="586"/>
    </location>
</feature>
<dbReference type="Proteomes" id="UP000031197">
    <property type="component" value="Unassembled WGS sequence"/>
</dbReference>
<keyword evidence="2" id="KW-0732">Signal</keyword>
<keyword evidence="4" id="KW-1185">Reference proteome</keyword>
<dbReference type="AlphaFoldDB" id="A0A0B3YEK9"/>
<dbReference type="InterPro" id="IPR020008">
    <property type="entry name" value="GlyGly_CTERM"/>
</dbReference>
<protein>
    <recommendedName>
        <fullName evidence="5">DUF3466 family protein</fullName>
    </recommendedName>
</protein>
<evidence type="ECO:0000256" key="2">
    <source>
        <dbReference type="SAM" id="SignalP"/>
    </source>
</evidence>
<name>A0A0B3YEK9_9ALTE</name>
<dbReference type="EMBL" id="JWLW01000017">
    <property type="protein sequence ID" value="KHT52350.1"/>
    <property type="molecule type" value="Genomic_DNA"/>
</dbReference>
<accession>A0A0B3YEK9</accession>
<reference evidence="3 4" key="1">
    <citation type="submission" date="2014-12" db="EMBL/GenBank/DDBJ databases">
        <title>Genome sequencing of Alteromonas marina AD001.</title>
        <authorList>
            <person name="Adrian T.G.S."/>
            <person name="Chan K.G."/>
        </authorList>
    </citation>
    <scope>NUCLEOTIDE SEQUENCE [LARGE SCALE GENOMIC DNA]</scope>
    <source>
        <strain evidence="3 4">AD001</strain>
    </source>
</reference>
<feature type="transmembrane region" description="Helical" evidence="1">
    <location>
        <begin position="561"/>
        <end position="579"/>
    </location>
</feature>
<sequence length="586" mass="64116">MKRTQLAAAVLLATGSVSAFAATYSVTPLPLQDTARNNFARSIDNSGKMLSVVQLEYNPPIDVEQLEEDTTFFDVNGDDLENEDDARQGVFTDADYSSIVNYLLANANAVTGQKLAPYRTYITDTQDISLVPGLDEVTEKFEDYTRSVEAIGRDSLNGNFIVGDSSGLVVLDPYENENGNTINYTYPESAQQGFVQTSGATKALPAVDTTAGGFSSARAINSNLQVAGFSTVSFQDSVDEAIESCADAELRGDQSEGRCLFTVYNGDFSVPRISSYYLNTSTNYLPGFVLLSEVNATIWQIDVNGDVISTDTYPLLFEPDEDDSAHYFTYAYDINNQGIAVGEGLTGDRITITRPNQSGLTESERVATVFRDGETIELLPREENIISQAIAINDENWVTGAVLRSRSDIARSRLFVYNLDTQEQKYPDGFFVSAGVTANAINNNNIVVGKADVEATTDTLRETAAFMYNIDTEEFLDLNDLVSCDNTYELIEAVDINDDNEIIANARIKTNSKYITGVDIINSSGETQLVDSIVAVKLTPLANGSVDDCEVPEDEQPFERSGASTGWLAFFGLFAAAFVRRRFRKQ</sequence>
<dbReference type="OrthoDB" id="6219137at2"/>
<evidence type="ECO:0000313" key="3">
    <source>
        <dbReference type="EMBL" id="KHT52350.1"/>
    </source>
</evidence>
<dbReference type="NCBIfam" id="TIGR03501">
    <property type="entry name" value="GlyGly_CTERM"/>
    <property type="match status" value="1"/>
</dbReference>
<keyword evidence="1" id="KW-1133">Transmembrane helix</keyword>
<dbReference type="InterPro" id="IPR022562">
    <property type="entry name" value="DUF3466"/>
</dbReference>
<evidence type="ECO:0000313" key="4">
    <source>
        <dbReference type="Proteomes" id="UP000031197"/>
    </source>
</evidence>
<dbReference type="Pfam" id="PF11949">
    <property type="entry name" value="DUF3466"/>
    <property type="match status" value="1"/>
</dbReference>
<keyword evidence="1" id="KW-0812">Transmembrane</keyword>
<organism evidence="3 4">
    <name type="scientific">Alteromonas marina</name>
    <dbReference type="NCBI Taxonomy" id="203795"/>
    <lineage>
        <taxon>Bacteria</taxon>
        <taxon>Pseudomonadati</taxon>
        <taxon>Pseudomonadota</taxon>
        <taxon>Gammaproteobacteria</taxon>
        <taxon>Alteromonadales</taxon>
        <taxon>Alteromonadaceae</taxon>
        <taxon>Alteromonas/Salinimonas group</taxon>
        <taxon>Alteromonas</taxon>
    </lineage>
</organism>
<feature type="signal peptide" evidence="2">
    <location>
        <begin position="1"/>
        <end position="21"/>
    </location>
</feature>
<comment type="caution">
    <text evidence="3">The sequence shown here is derived from an EMBL/GenBank/DDBJ whole genome shotgun (WGS) entry which is preliminary data.</text>
</comment>
<keyword evidence="1" id="KW-0472">Membrane</keyword>